<evidence type="ECO:0000313" key="4">
    <source>
        <dbReference type="Proteomes" id="UP000034805"/>
    </source>
</evidence>
<feature type="non-terminal residue" evidence="3">
    <location>
        <position position="1"/>
    </location>
</feature>
<gene>
    <name evidence="3" type="ORF">Z043_125767</name>
</gene>
<keyword evidence="1" id="KW-0812">Transmembrane</keyword>
<feature type="chain" id="PRO_5006142976" evidence="2">
    <location>
        <begin position="28"/>
        <end position="431"/>
    </location>
</feature>
<sequence>VKTMYSLYLPLLVLCLQDAQSAGGVLALHYSGNTSDREAHLNPLLMDVAPPVSLGVYDKYYNLFTSQSKEQAKAKTCEEMFLPNNKLQWVPGENRPIPLHAVSIENSYTTRKDYVCRPKDFCSSGFFSIAKGPYCHYPYYGEEHHTENFELLVNPGDLEMLEWKSRSDTTDYQNTVKVCQDGYVGNNRYGVGFVISNRFYLPYDGKEYSYKDYNVLTIKTEKYHLDMSEIKYRMDCAKKASHPPQNLKISKVINNNNEEVNKKVTMEETIQKTSSWDTGTSTKLAISSTVSAGIPKITQASLSVSVEETKSLSQGTSVSESQKHSLSVEVHVPPRHSCIVRMEGRKFTAKIPFTAQLTRRYTSGKISHSTISGVYKGVDMGEIHCVVDQCESLQLMSPGSSHRSNSAWLTVTLLTVCVASLTALAFTTFFS</sequence>
<organism evidence="3 4">
    <name type="scientific">Scleropages formosus</name>
    <name type="common">Asian bonytongue</name>
    <name type="synonym">Osteoglossum formosum</name>
    <dbReference type="NCBI Taxonomy" id="113540"/>
    <lineage>
        <taxon>Eukaryota</taxon>
        <taxon>Metazoa</taxon>
        <taxon>Chordata</taxon>
        <taxon>Craniata</taxon>
        <taxon>Vertebrata</taxon>
        <taxon>Euteleostomi</taxon>
        <taxon>Actinopterygii</taxon>
        <taxon>Neopterygii</taxon>
        <taxon>Teleostei</taxon>
        <taxon>Osteoglossocephala</taxon>
        <taxon>Osteoglossomorpha</taxon>
        <taxon>Osteoglossiformes</taxon>
        <taxon>Osteoglossidae</taxon>
        <taxon>Scleropages</taxon>
    </lineage>
</organism>
<dbReference type="SUPFAM" id="SSF56973">
    <property type="entry name" value="Aerolisin/ETX pore-forming domain"/>
    <property type="match status" value="1"/>
</dbReference>
<dbReference type="PANTHER" id="PTHR39244:SF5">
    <property type="entry name" value="NATTERIN-3-LIKE"/>
    <property type="match status" value="1"/>
</dbReference>
<dbReference type="PANTHER" id="PTHR39244">
    <property type="entry name" value="NATTERIN-4"/>
    <property type="match status" value="1"/>
</dbReference>
<evidence type="ECO:0000256" key="1">
    <source>
        <dbReference type="SAM" id="Phobius"/>
    </source>
</evidence>
<evidence type="ECO:0000256" key="2">
    <source>
        <dbReference type="SAM" id="SignalP"/>
    </source>
</evidence>
<accession>A0A0P7TGM3</accession>
<keyword evidence="1" id="KW-1133">Transmembrane helix</keyword>
<keyword evidence="1" id="KW-0472">Membrane</keyword>
<proteinExistence type="predicted"/>
<comment type="caution">
    <text evidence="3">The sequence shown here is derived from an EMBL/GenBank/DDBJ whole genome shotgun (WGS) entry which is preliminary data.</text>
</comment>
<dbReference type="CDD" id="cd20220">
    <property type="entry name" value="PFM_natterin-3-like"/>
    <property type="match status" value="1"/>
</dbReference>
<dbReference type="Proteomes" id="UP000034805">
    <property type="component" value="Unassembled WGS sequence"/>
</dbReference>
<name>A0A0P7TGM3_SCLFO</name>
<evidence type="ECO:0000313" key="3">
    <source>
        <dbReference type="EMBL" id="KPP56603.1"/>
    </source>
</evidence>
<reference evidence="3 4" key="1">
    <citation type="submission" date="2015-08" db="EMBL/GenBank/DDBJ databases">
        <title>The genome of the Asian arowana (Scleropages formosus).</title>
        <authorList>
            <person name="Tan M.H."/>
            <person name="Gan H.M."/>
            <person name="Croft L.J."/>
            <person name="Austin C.M."/>
        </authorList>
    </citation>
    <scope>NUCLEOTIDE SEQUENCE [LARGE SCALE GENOMIC DNA]</scope>
    <source>
        <strain evidence="3">Aro1</strain>
    </source>
</reference>
<protein>
    <submittedName>
        <fullName evidence="3">Natterin-3-like</fullName>
    </submittedName>
</protein>
<dbReference type="Gene3D" id="2.170.15.10">
    <property type="entry name" value="Proaerolysin, chain A, domain 3"/>
    <property type="match status" value="1"/>
</dbReference>
<feature type="signal peptide" evidence="2">
    <location>
        <begin position="1"/>
        <end position="27"/>
    </location>
</feature>
<dbReference type="AlphaFoldDB" id="A0A0P7TGM3"/>
<dbReference type="EMBL" id="JARO02020001">
    <property type="protein sequence ID" value="KPP56603.1"/>
    <property type="molecule type" value="Genomic_DNA"/>
</dbReference>
<feature type="transmembrane region" description="Helical" evidence="1">
    <location>
        <begin position="407"/>
        <end position="430"/>
    </location>
</feature>
<dbReference type="InterPro" id="IPR053237">
    <property type="entry name" value="Natterin_C"/>
</dbReference>
<keyword evidence="2" id="KW-0732">Signal</keyword>